<evidence type="ECO:0000256" key="6">
    <source>
        <dbReference type="ARBA" id="ARBA00022676"/>
    </source>
</evidence>
<comment type="caution">
    <text evidence="10">The sequence shown here is derived from an EMBL/GenBank/DDBJ whole genome shotgun (WGS) entry which is preliminary data.</text>
</comment>
<comment type="catalytic activity">
    <reaction evidence="8">
        <text>5,6-dimethylbenzimidazole + nicotinate beta-D-ribonucleotide = alpha-ribazole 5'-phosphate + nicotinate + H(+)</text>
        <dbReference type="Rhea" id="RHEA:11196"/>
        <dbReference type="ChEBI" id="CHEBI:15378"/>
        <dbReference type="ChEBI" id="CHEBI:15890"/>
        <dbReference type="ChEBI" id="CHEBI:32544"/>
        <dbReference type="ChEBI" id="CHEBI:57502"/>
        <dbReference type="ChEBI" id="CHEBI:57918"/>
        <dbReference type="EC" id="2.4.2.21"/>
    </reaction>
</comment>
<dbReference type="Proteomes" id="UP000555828">
    <property type="component" value="Unassembled WGS sequence"/>
</dbReference>
<dbReference type="UniPathway" id="UPA00061">
    <property type="reaction ID" value="UER00516"/>
</dbReference>
<dbReference type="InterPro" id="IPR017846">
    <property type="entry name" value="Nict_dMeBzImd_PRibTrfase_bact"/>
</dbReference>
<organism evidence="10 11">
    <name type="scientific">Thermosipho japonicus</name>
    <dbReference type="NCBI Taxonomy" id="90323"/>
    <lineage>
        <taxon>Bacteria</taxon>
        <taxon>Thermotogati</taxon>
        <taxon>Thermotogota</taxon>
        <taxon>Thermotogae</taxon>
        <taxon>Thermotogales</taxon>
        <taxon>Fervidobacteriaceae</taxon>
        <taxon>Thermosipho</taxon>
    </lineage>
</organism>
<dbReference type="SUPFAM" id="SSF52733">
    <property type="entry name" value="Nicotinate mononucleotide:5,6-dimethylbenzimidazole phosphoribosyltransferase (CobT)"/>
    <property type="match status" value="1"/>
</dbReference>
<gene>
    <name evidence="10" type="ORF">HNP65_001834</name>
</gene>
<evidence type="ECO:0000256" key="5">
    <source>
        <dbReference type="ARBA" id="ARBA00022573"/>
    </source>
</evidence>
<dbReference type="NCBIfam" id="TIGR03160">
    <property type="entry name" value="cobT_DBIPRT"/>
    <property type="match status" value="1"/>
</dbReference>
<keyword evidence="6 10" id="KW-0328">Glycosyltransferase</keyword>
<evidence type="ECO:0000313" key="10">
    <source>
        <dbReference type="EMBL" id="MBB6063364.1"/>
    </source>
</evidence>
<evidence type="ECO:0000313" key="11">
    <source>
        <dbReference type="Proteomes" id="UP000555828"/>
    </source>
</evidence>
<evidence type="ECO:0000256" key="4">
    <source>
        <dbReference type="ARBA" id="ARBA00015486"/>
    </source>
</evidence>
<dbReference type="PANTHER" id="PTHR43463:SF1">
    <property type="entry name" value="NICOTINATE-NUCLEOTIDE--DIMETHYLBENZIMIDAZOLE PHOSPHORIBOSYLTRANSFERASE"/>
    <property type="match status" value="1"/>
</dbReference>
<dbReference type="InterPro" id="IPR036087">
    <property type="entry name" value="Nict_dMeBzImd_PRibTrfase_sf"/>
</dbReference>
<dbReference type="GO" id="GO:0008939">
    <property type="term" value="F:nicotinate-nucleotide-dimethylbenzimidazole phosphoribosyltransferase activity"/>
    <property type="evidence" value="ECO:0007669"/>
    <property type="project" value="UniProtKB-UniRule"/>
</dbReference>
<dbReference type="AlphaFoldDB" id="A0A841GQ32"/>
<dbReference type="InterPro" id="IPR003200">
    <property type="entry name" value="Nict_dMeBzImd_PRibTrfase"/>
</dbReference>
<evidence type="ECO:0000256" key="9">
    <source>
        <dbReference type="NCBIfam" id="TIGR03160"/>
    </source>
</evidence>
<reference evidence="10 11" key="1">
    <citation type="submission" date="2020-08" db="EMBL/GenBank/DDBJ databases">
        <title>Genomic Encyclopedia of Type Strains, Phase IV (KMG-IV): sequencing the most valuable type-strain genomes for metagenomic binning, comparative biology and taxonomic classification.</title>
        <authorList>
            <person name="Goeker M."/>
        </authorList>
    </citation>
    <scope>NUCLEOTIDE SEQUENCE [LARGE SCALE GENOMIC DNA]</scope>
    <source>
        <strain evidence="10 11">DSM 13481</strain>
    </source>
</reference>
<comment type="similarity">
    <text evidence="2">Belongs to the CobT family.</text>
</comment>
<dbReference type="InterPro" id="IPR023195">
    <property type="entry name" value="Nict_dMeBzImd_PRibTrfase_N"/>
</dbReference>
<dbReference type="GO" id="GO:0009236">
    <property type="term" value="P:cobalamin biosynthetic process"/>
    <property type="evidence" value="ECO:0007669"/>
    <property type="project" value="UniProtKB-UniRule"/>
</dbReference>
<dbReference type="Gene3D" id="1.10.1610.10">
    <property type="match status" value="1"/>
</dbReference>
<keyword evidence="5" id="KW-0169">Cobalamin biosynthesis</keyword>
<sequence length="313" mass="34296">MKEAGYLEEIANKLFKIKKQTPLPMFKDKRVYVFAADHGVVQNGVSAYPKNVTYQMVLNYFKGGAGINVFARHMGLKFFVVDSGVDYDFEDNPSLIKMKVGHGTKDFSKGPSMTREEAITCIDYGMKVAKKAIKQGADLLVIGDKGIGNTTTATAIFAAFGFDVDKITDIGTPIPPSSVIKKRNIVKKALKINRPNPNDPIDVLSKVGGYCIGQMAGFILGAFQNKVPVVIDGFPTTAGFYLAYKINERVLDYAFFGHLSKVKGHKVILDSLGVRPILDLDMRLGEGTGAALSVYLIEAAIKYFNFKNEKVIS</sequence>
<accession>A0A841GQ32</accession>
<dbReference type="EC" id="2.4.2.21" evidence="3 9"/>
<dbReference type="Gene3D" id="3.40.50.10210">
    <property type="match status" value="1"/>
</dbReference>
<dbReference type="NCBIfam" id="NF000996">
    <property type="entry name" value="PRK00105.1"/>
    <property type="match status" value="1"/>
</dbReference>
<keyword evidence="11" id="KW-1185">Reference proteome</keyword>
<dbReference type="EMBL" id="JACHEX010000006">
    <property type="protein sequence ID" value="MBB6063364.1"/>
    <property type="molecule type" value="Genomic_DNA"/>
</dbReference>
<name>A0A841GQ32_9BACT</name>
<evidence type="ECO:0000256" key="8">
    <source>
        <dbReference type="ARBA" id="ARBA00047340"/>
    </source>
</evidence>
<dbReference type="PANTHER" id="PTHR43463">
    <property type="entry name" value="NICOTINATE-NUCLEOTIDE--DIMETHYLBENZIMIDAZOLE PHOSPHORIBOSYLTRANSFERASE"/>
    <property type="match status" value="1"/>
</dbReference>
<evidence type="ECO:0000256" key="3">
    <source>
        <dbReference type="ARBA" id="ARBA00011991"/>
    </source>
</evidence>
<proteinExistence type="inferred from homology"/>
<evidence type="ECO:0000256" key="7">
    <source>
        <dbReference type="ARBA" id="ARBA00022679"/>
    </source>
</evidence>
<keyword evidence="7 10" id="KW-0808">Transferase</keyword>
<dbReference type="CDD" id="cd02439">
    <property type="entry name" value="DMB-PRT_CobT"/>
    <property type="match status" value="1"/>
</dbReference>
<evidence type="ECO:0000256" key="2">
    <source>
        <dbReference type="ARBA" id="ARBA00007110"/>
    </source>
</evidence>
<comment type="pathway">
    <text evidence="1">Nucleoside biosynthesis; alpha-ribazole biosynthesis; alpha-ribazole from 5,6-dimethylbenzimidazole: step 1/2.</text>
</comment>
<evidence type="ECO:0000256" key="1">
    <source>
        <dbReference type="ARBA" id="ARBA00005049"/>
    </source>
</evidence>
<dbReference type="FunFam" id="3.40.50.10210:FF:000001">
    <property type="entry name" value="Nicotinate-nucleotide--dimethylbenzimidazole phosphoribosyltransferase"/>
    <property type="match status" value="1"/>
</dbReference>
<dbReference type="RefSeq" id="WP_184619945.1">
    <property type="nucleotide sequence ID" value="NZ_JACHEX010000006.1"/>
</dbReference>
<protein>
    <recommendedName>
        <fullName evidence="4 9">Nicotinate-nucleotide--dimethylbenzimidazole phosphoribosyltransferase</fullName>
        <ecNumber evidence="3 9">2.4.2.21</ecNumber>
    </recommendedName>
</protein>
<dbReference type="Pfam" id="PF02277">
    <property type="entry name" value="DBI_PRT"/>
    <property type="match status" value="1"/>
</dbReference>